<accession>A0A9P7PVU2</accession>
<protein>
    <submittedName>
        <fullName evidence="1">Uncharacterized protein</fullName>
    </submittedName>
</protein>
<dbReference type="AlphaFoldDB" id="A0A9P7PVU2"/>
<gene>
    <name evidence="1" type="ORF">E4U13_000493</name>
</gene>
<evidence type="ECO:0000313" key="1">
    <source>
        <dbReference type="EMBL" id="KAG6103624.1"/>
    </source>
</evidence>
<dbReference type="Proteomes" id="UP000732380">
    <property type="component" value="Unassembled WGS sequence"/>
</dbReference>
<keyword evidence="2" id="KW-1185">Reference proteome</keyword>
<comment type="caution">
    <text evidence="1">The sequence shown here is derived from an EMBL/GenBank/DDBJ whole genome shotgun (WGS) entry which is preliminary data.</text>
</comment>
<dbReference type="EMBL" id="SRQM01001121">
    <property type="protein sequence ID" value="KAG6103624.1"/>
    <property type="molecule type" value="Genomic_DNA"/>
</dbReference>
<proteinExistence type="predicted"/>
<organism evidence="1 2">
    <name type="scientific">Claviceps humidiphila</name>
    <dbReference type="NCBI Taxonomy" id="1294629"/>
    <lineage>
        <taxon>Eukaryota</taxon>
        <taxon>Fungi</taxon>
        <taxon>Dikarya</taxon>
        <taxon>Ascomycota</taxon>
        <taxon>Pezizomycotina</taxon>
        <taxon>Sordariomycetes</taxon>
        <taxon>Hypocreomycetidae</taxon>
        <taxon>Hypocreales</taxon>
        <taxon>Clavicipitaceae</taxon>
        <taxon>Claviceps</taxon>
    </lineage>
</organism>
<sequence>MYLQMYLVDREACAQLRQAALDQGVQLMQVLPTGLDEFPLRRDWRFSLEE</sequence>
<evidence type="ECO:0000313" key="2">
    <source>
        <dbReference type="Proteomes" id="UP000732380"/>
    </source>
</evidence>
<reference evidence="1 2" key="1">
    <citation type="journal article" date="2020" name="bioRxiv">
        <title>Whole genome comparisons of ergot fungi reveals the divergence and evolution of species within the genus Claviceps are the result of varying mechanisms driving genome evolution and host range expansion.</title>
        <authorList>
            <person name="Wyka S.A."/>
            <person name="Mondo S.J."/>
            <person name="Liu M."/>
            <person name="Dettman J."/>
            <person name="Nalam V."/>
            <person name="Broders K.D."/>
        </authorList>
    </citation>
    <scope>NUCLEOTIDE SEQUENCE [LARGE SCALE GENOMIC DNA]</scope>
    <source>
        <strain evidence="1 2">LM576</strain>
    </source>
</reference>
<name>A0A9P7PVU2_9HYPO</name>